<evidence type="ECO:0000313" key="3">
    <source>
        <dbReference type="EMBL" id="TWH20430.1"/>
    </source>
</evidence>
<dbReference type="CDD" id="cd00085">
    <property type="entry name" value="HNHc"/>
    <property type="match status" value="1"/>
</dbReference>
<evidence type="ECO:0000259" key="2">
    <source>
        <dbReference type="Pfam" id="PF02720"/>
    </source>
</evidence>
<name>A0A660C9Y8_9PSEU</name>
<feature type="region of interest" description="Disordered" evidence="1">
    <location>
        <begin position="327"/>
        <end position="379"/>
    </location>
</feature>
<dbReference type="EMBL" id="VLJV01000001">
    <property type="protein sequence ID" value="TWH20430.1"/>
    <property type="molecule type" value="Genomic_DNA"/>
</dbReference>
<sequence>MEFLASVDTGPAGRRGLAEALAPELRLSAREVETRIQVAVDLRRRMPGVLAAMRAGLMDGYGARRVLQVTAPLSDEHARQVDALLADKLADAAVSTWQPVNMARCVARLVEQVDPGGHAARARQANAGRRVELQHGEHAQSRLTVDLRSEVASACYARVDAMARRLRRHGETRTLDQLRADVTADLLLGNDPGVTVPEAAALVYVHLPVDAALTMSDAGCELDGYGPIPAPVAREIMTNPHSTLRTVLCDPATGDPVDLGRTRRRPSAAMRELVRVRDRECTVPWCHRPARHCDIDHQAEWAAHHGPTSVANTAPRCRRHHRLKNAPGWTARHNPARGTTAITTPTGATYTGRRTPILTPNSTSTAARSRPDPNEPPPF</sequence>
<feature type="compositionally biased region" description="Polar residues" evidence="1">
    <location>
        <begin position="358"/>
        <end position="367"/>
    </location>
</feature>
<accession>A0A660C9Y8</accession>
<evidence type="ECO:0000313" key="4">
    <source>
        <dbReference type="Proteomes" id="UP000317303"/>
    </source>
</evidence>
<proteinExistence type="predicted"/>
<dbReference type="AlphaFoldDB" id="A0A660C9Y8"/>
<gene>
    <name evidence="3" type="ORF">JD82_02276</name>
</gene>
<comment type="caution">
    <text evidence="3">The sequence shown here is derived from an EMBL/GenBank/DDBJ whole genome shotgun (WGS) entry which is preliminary data.</text>
</comment>
<feature type="domain" description="DUF222" evidence="2">
    <location>
        <begin position="13"/>
        <end position="278"/>
    </location>
</feature>
<feature type="compositionally biased region" description="Low complexity" evidence="1">
    <location>
        <begin position="336"/>
        <end position="356"/>
    </location>
</feature>
<keyword evidence="4" id="KW-1185">Reference proteome</keyword>
<reference evidence="3 4" key="1">
    <citation type="submission" date="2019-07" db="EMBL/GenBank/DDBJ databases">
        <title>R&amp;d 2014.</title>
        <authorList>
            <person name="Klenk H.-P."/>
        </authorList>
    </citation>
    <scope>NUCLEOTIDE SEQUENCE [LARGE SCALE GENOMIC DNA]</scope>
    <source>
        <strain evidence="3 4">DSM 43194</strain>
    </source>
</reference>
<dbReference type="Pfam" id="PF02720">
    <property type="entry name" value="DUF222"/>
    <property type="match status" value="1"/>
</dbReference>
<dbReference type="InterPro" id="IPR003870">
    <property type="entry name" value="DUF222"/>
</dbReference>
<dbReference type="Proteomes" id="UP000317303">
    <property type="component" value="Unassembled WGS sequence"/>
</dbReference>
<protein>
    <submittedName>
        <fullName evidence="3">Uncharacterized protein DUF222</fullName>
    </submittedName>
</protein>
<organism evidence="3 4">
    <name type="scientific">Prauserella rugosa</name>
    <dbReference type="NCBI Taxonomy" id="43354"/>
    <lineage>
        <taxon>Bacteria</taxon>
        <taxon>Bacillati</taxon>
        <taxon>Actinomycetota</taxon>
        <taxon>Actinomycetes</taxon>
        <taxon>Pseudonocardiales</taxon>
        <taxon>Pseudonocardiaceae</taxon>
        <taxon>Prauserella</taxon>
    </lineage>
</organism>
<evidence type="ECO:0000256" key="1">
    <source>
        <dbReference type="SAM" id="MobiDB-lite"/>
    </source>
</evidence>
<dbReference type="InterPro" id="IPR003615">
    <property type="entry name" value="HNH_nuc"/>
</dbReference>